<feature type="domain" description="Alpha-N-acetylglucosaminidase tim-barrel" evidence="3">
    <location>
        <begin position="132"/>
        <end position="466"/>
    </location>
</feature>
<dbReference type="Pfam" id="PF05089">
    <property type="entry name" value="NAGLU"/>
    <property type="match status" value="1"/>
</dbReference>
<dbReference type="Pfam" id="PF12971">
    <property type="entry name" value="NAGLU_N"/>
    <property type="match status" value="1"/>
</dbReference>
<dbReference type="Gene3D" id="3.30.379.10">
    <property type="entry name" value="Chitobiase/beta-hexosaminidase domain 2-like"/>
    <property type="match status" value="1"/>
</dbReference>
<feature type="signal peptide" evidence="2">
    <location>
        <begin position="1"/>
        <end position="19"/>
    </location>
</feature>
<evidence type="ECO:0000259" key="5">
    <source>
        <dbReference type="Pfam" id="PF12972"/>
    </source>
</evidence>
<name>A0AAD9P3T6_RIDPI</name>
<keyword evidence="2" id="KW-0732">Signal</keyword>
<accession>A0AAD9P3T6</accession>
<dbReference type="Gene3D" id="1.20.120.670">
    <property type="entry name" value="N-acetyl-b-d-glucoasminidase"/>
    <property type="match status" value="2"/>
</dbReference>
<dbReference type="Gene3D" id="3.20.20.80">
    <property type="entry name" value="Glycosidases"/>
    <property type="match status" value="1"/>
</dbReference>
<evidence type="ECO:0008006" key="8">
    <source>
        <dbReference type="Google" id="ProtNLM"/>
    </source>
</evidence>
<dbReference type="Pfam" id="PF12972">
    <property type="entry name" value="NAGLU_C"/>
    <property type="match status" value="1"/>
</dbReference>
<gene>
    <name evidence="6" type="ORF">NP493_166g04028</name>
</gene>
<dbReference type="InterPro" id="IPR024732">
    <property type="entry name" value="NAGLU_C"/>
</dbReference>
<comment type="caution">
    <text evidence="6">The sequence shown here is derived from an EMBL/GenBank/DDBJ whole genome shotgun (WGS) entry which is preliminary data.</text>
</comment>
<dbReference type="Proteomes" id="UP001209878">
    <property type="component" value="Unassembled WGS sequence"/>
</dbReference>
<evidence type="ECO:0000256" key="1">
    <source>
        <dbReference type="ARBA" id="ARBA00022801"/>
    </source>
</evidence>
<feature type="domain" description="Alpha-N-acetylglucosaminidase C-terminal" evidence="5">
    <location>
        <begin position="500"/>
        <end position="569"/>
    </location>
</feature>
<feature type="domain" description="Alpha-N-acetylglucosaminidase N-terminal" evidence="4">
    <location>
        <begin position="34"/>
        <end position="116"/>
    </location>
</feature>
<dbReference type="PANTHER" id="PTHR12872:SF1">
    <property type="entry name" value="ALPHA-N-ACETYLGLUCOSAMINIDASE"/>
    <property type="match status" value="1"/>
</dbReference>
<dbReference type="InterPro" id="IPR024240">
    <property type="entry name" value="NAGLU_N"/>
</dbReference>
<dbReference type="AlphaFoldDB" id="A0AAD9P3T6"/>
<protein>
    <recommendedName>
        <fullName evidence="8">Alpha-N-acetylglucosaminidase</fullName>
    </recommendedName>
</protein>
<dbReference type="InterPro" id="IPR029018">
    <property type="entry name" value="Hex-like_dom2"/>
</dbReference>
<organism evidence="6 7">
    <name type="scientific">Ridgeia piscesae</name>
    <name type="common">Tubeworm</name>
    <dbReference type="NCBI Taxonomy" id="27915"/>
    <lineage>
        <taxon>Eukaryota</taxon>
        <taxon>Metazoa</taxon>
        <taxon>Spiralia</taxon>
        <taxon>Lophotrochozoa</taxon>
        <taxon>Annelida</taxon>
        <taxon>Polychaeta</taxon>
        <taxon>Sedentaria</taxon>
        <taxon>Canalipalpata</taxon>
        <taxon>Sabellida</taxon>
        <taxon>Siboglinidae</taxon>
        <taxon>Ridgeia</taxon>
    </lineage>
</organism>
<dbReference type="InterPro" id="IPR024733">
    <property type="entry name" value="NAGLU_tim-barrel"/>
</dbReference>
<dbReference type="InterPro" id="IPR007781">
    <property type="entry name" value="NAGLU"/>
</dbReference>
<evidence type="ECO:0000256" key="2">
    <source>
        <dbReference type="SAM" id="SignalP"/>
    </source>
</evidence>
<keyword evidence="1" id="KW-0378">Hydrolase</keyword>
<evidence type="ECO:0000259" key="3">
    <source>
        <dbReference type="Pfam" id="PF05089"/>
    </source>
</evidence>
<proteinExistence type="predicted"/>
<dbReference type="GO" id="GO:0016787">
    <property type="term" value="F:hydrolase activity"/>
    <property type="evidence" value="ECO:0007669"/>
    <property type="project" value="UniProtKB-KW"/>
</dbReference>
<dbReference type="EMBL" id="JAODUO010000166">
    <property type="protein sequence ID" value="KAK2187425.1"/>
    <property type="molecule type" value="Genomic_DNA"/>
</dbReference>
<keyword evidence="7" id="KW-1185">Reference proteome</keyword>
<feature type="chain" id="PRO_5042199070" description="Alpha-N-acetylglucosaminidase" evidence="2">
    <location>
        <begin position="20"/>
        <end position="692"/>
    </location>
</feature>
<sequence>MAKALCILIGLASCLLVSAKDHLQPSATKDVQTEAAQELILRVVKGRASSFVVTVDPSIGPKNRDTFRLVTDSGRLNITGTTGVAVAMGFYYYLAQYCSCHISWGGNQVNLPSELPVIAAPGVVVTSNDKLRYFSNVCTMSYSFVWWRWSHWETFIDWLAMSGFNMPLAFNGQEAIWQRVYLKMGFTQADMDKHFAGPAFLAWQRMGNMQGWGGPQPNSWHLQQVALQHKILARMRSLGMLPVLPAFAGHVPDAFPRLFPKSNITHMSDWGRFNSTYCCTLLLDAQDELFTVIGRAFLVEYIKEYGTDHLYNADTFNEMAPKSSDPKYIAAFGAGTYKPMVAADPHAIWVMQGWLFEEEYFWKPPQAKALLTSVPLGHMIVLDLFSEVSPVYNRFESYFGQPFIWCMLHNYGGVVDWYGTVDRVNEGPSVGRAFPNSTMVGIGLTMEGINQNDVIYEFMNENLWRKQPRDVDKWFSRYAYRRYGVYEASIVKAWPLLATLQVIAFKYYTDLITHYKAKDLNSTISSGLQLLGLLADLDTLLASDEHFLLGRWLEDAKALGTTDAEKQLYYQPRWALFVEKLVWSIIYKVPFDEAQFRKDVFSQVEQPFTFDRTLWPTQPTGDTVKLARHIHKSYRPTTVKHADFFRRLQRPQTTSQTGRSYEYGNSVHQEIMHDPHVELNVIGDVSDGRSIL</sequence>
<evidence type="ECO:0000259" key="4">
    <source>
        <dbReference type="Pfam" id="PF12971"/>
    </source>
</evidence>
<reference evidence="6" key="1">
    <citation type="journal article" date="2023" name="Mol. Biol. Evol.">
        <title>Third-Generation Sequencing Reveals the Adaptive Role of the Epigenome in Three Deep-Sea Polychaetes.</title>
        <authorList>
            <person name="Perez M."/>
            <person name="Aroh O."/>
            <person name="Sun Y."/>
            <person name="Lan Y."/>
            <person name="Juniper S.K."/>
            <person name="Young C.R."/>
            <person name="Angers B."/>
            <person name="Qian P.Y."/>
        </authorList>
    </citation>
    <scope>NUCLEOTIDE SEQUENCE</scope>
    <source>
        <strain evidence="6">R07B-5</strain>
    </source>
</reference>
<evidence type="ECO:0000313" key="6">
    <source>
        <dbReference type="EMBL" id="KAK2187425.1"/>
    </source>
</evidence>
<evidence type="ECO:0000313" key="7">
    <source>
        <dbReference type="Proteomes" id="UP001209878"/>
    </source>
</evidence>
<dbReference type="PANTHER" id="PTHR12872">
    <property type="entry name" value="ALPHA-N-ACETYLGLUCOSAMINIDASE"/>
    <property type="match status" value="1"/>
</dbReference>